<keyword evidence="2" id="KW-1185">Reference proteome</keyword>
<comment type="caution">
    <text evidence="1">The sequence shown here is derived from an EMBL/GenBank/DDBJ whole genome shotgun (WGS) entry which is preliminary data.</text>
</comment>
<dbReference type="AlphaFoldDB" id="A0A9W7CQF9"/>
<reference evidence="1" key="1">
    <citation type="submission" date="2023-04" db="EMBL/GenBank/DDBJ databases">
        <title>Phytophthora fragariaefolia NBRC 109709.</title>
        <authorList>
            <person name="Ichikawa N."/>
            <person name="Sato H."/>
            <person name="Tonouchi N."/>
        </authorList>
    </citation>
    <scope>NUCLEOTIDE SEQUENCE</scope>
    <source>
        <strain evidence="1">NBRC 109709</strain>
    </source>
</reference>
<protein>
    <submittedName>
        <fullName evidence="1">Unnamed protein product</fullName>
    </submittedName>
</protein>
<name>A0A9W7CQF9_9STRA</name>
<evidence type="ECO:0000313" key="1">
    <source>
        <dbReference type="EMBL" id="GMF37247.1"/>
    </source>
</evidence>
<proteinExistence type="predicted"/>
<sequence>MSSSVLSKCVLVLLRCHDAPPGQQQPVARSFEDSQTIVLESVSVGVVRLQFNGGQYSSISCVLTASSLDDKLGVGIETKL</sequence>
<accession>A0A9W7CQF9</accession>
<dbReference type="Proteomes" id="UP001165121">
    <property type="component" value="Unassembled WGS sequence"/>
</dbReference>
<organism evidence="1 2">
    <name type="scientific">Phytophthora fragariaefolia</name>
    <dbReference type="NCBI Taxonomy" id="1490495"/>
    <lineage>
        <taxon>Eukaryota</taxon>
        <taxon>Sar</taxon>
        <taxon>Stramenopiles</taxon>
        <taxon>Oomycota</taxon>
        <taxon>Peronosporomycetes</taxon>
        <taxon>Peronosporales</taxon>
        <taxon>Peronosporaceae</taxon>
        <taxon>Phytophthora</taxon>
    </lineage>
</organism>
<dbReference type="EMBL" id="BSXT01000994">
    <property type="protein sequence ID" value="GMF37247.1"/>
    <property type="molecule type" value="Genomic_DNA"/>
</dbReference>
<gene>
    <name evidence="1" type="ORF">Pfra01_001039000</name>
</gene>
<evidence type="ECO:0000313" key="2">
    <source>
        <dbReference type="Proteomes" id="UP001165121"/>
    </source>
</evidence>